<reference evidence="1 2" key="1">
    <citation type="submission" date="2018-06" db="EMBL/GenBank/DDBJ databases">
        <authorList>
            <consortium name="Pathogen Informatics"/>
            <person name="Doyle S."/>
        </authorList>
    </citation>
    <scope>NUCLEOTIDE SEQUENCE [LARGE SCALE GENOMIC DNA]</scope>
    <source>
        <strain evidence="1 2">NCTC10429</strain>
    </source>
</reference>
<dbReference type="EC" id="2.6.1.88" evidence="1"/>
<evidence type="ECO:0000313" key="2">
    <source>
        <dbReference type="Proteomes" id="UP000254088"/>
    </source>
</evidence>
<organism evidence="1 2">
    <name type="scientific">Escherichia coli</name>
    <dbReference type="NCBI Taxonomy" id="562"/>
    <lineage>
        <taxon>Bacteria</taxon>
        <taxon>Pseudomonadati</taxon>
        <taxon>Pseudomonadota</taxon>
        <taxon>Gammaproteobacteria</taxon>
        <taxon>Enterobacterales</taxon>
        <taxon>Enterobacteriaceae</taxon>
        <taxon>Escherichia</taxon>
    </lineage>
</organism>
<dbReference type="AlphaFoldDB" id="A0A377E769"/>
<dbReference type="Gene3D" id="3.40.640.10">
    <property type="entry name" value="Type I PLP-dependent aspartate aminotransferase-like (Major domain)"/>
    <property type="match status" value="1"/>
</dbReference>
<name>A0A377E769_ECOLX</name>
<accession>A0A377E769</accession>
<dbReference type="SUPFAM" id="SSF53383">
    <property type="entry name" value="PLP-dependent transferases"/>
    <property type="match status" value="1"/>
</dbReference>
<dbReference type="InterPro" id="IPR015424">
    <property type="entry name" value="PyrdxlP-dep_Trfase"/>
</dbReference>
<evidence type="ECO:0000313" key="1">
    <source>
        <dbReference type="EMBL" id="STM59381.1"/>
    </source>
</evidence>
<keyword evidence="1" id="KW-0808">Transferase</keyword>
<dbReference type="EMBL" id="UGEX01000003">
    <property type="protein sequence ID" value="STM59381.1"/>
    <property type="molecule type" value="Genomic_DNA"/>
</dbReference>
<protein>
    <submittedName>
        <fullName evidence="1">Aminotransferase</fullName>
        <ecNumber evidence="1">2.6.1.88</ecNumber>
    </submittedName>
</protein>
<sequence>MTGVQALREAIAQKTERLYGYQPDADSDITVTAGATEALYRRLPHWCAMAMK</sequence>
<gene>
    <name evidence="1" type="primary">ybdL_2</name>
    <name evidence="1" type="ORF">NCTC10429_06029</name>
</gene>
<dbReference type="InterPro" id="IPR015421">
    <property type="entry name" value="PyrdxlP-dep_Trfase_major"/>
</dbReference>
<dbReference type="Proteomes" id="UP000254088">
    <property type="component" value="Unassembled WGS sequence"/>
</dbReference>
<proteinExistence type="predicted"/>
<dbReference type="GO" id="GO:0010326">
    <property type="term" value="F:methionine-oxo-acid transaminase activity"/>
    <property type="evidence" value="ECO:0007669"/>
    <property type="project" value="UniProtKB-EC"/>
</dbReference>
<keyword evidence="1" id="KW-0032">Aminotransferase</keyword>